<evidence type="ECO:0000259" key="2">
    <source>
        <dbReference type="Pfam" id="PF03364"/>
    </source>
</evidence>
<feature type="region of interest" description="Disordered" evidence="1">
    <location>
        <begin position="246"/>
        <end position="269"/>
    </location>
</feature>
<dbReference type="PANTHER" id="PTHR34060">
    <property type="entry name" value="POLYKETIDE CYCLASE / DEHYDRASE AND LIPID TRANSPORT PROTEIN"/>
    <property type="match status" value="1"/>
</dbReference>
<dbReference type="Gene3D" id="3.30.530.20">
    <property type="match status" value="2"/>
</dbReference>
<accession>A0A1D2AB85</accession>
<protein>
    <recommendedName>
        <fullName evidence="2">Coenzyme Q-binding protein COQ10 START domain-containing protein</fullName>
    </recommendedName>
</protein>
<dbReference type="SUPFAM" id="SSF55961">
    <property type="entry name" value="Bet v1-like"/>
    <property type="match status" value="2"/>
</dbReference>
<dbReference type="Pfam" id="PF03364">
    <property type="entry name" value="Polyketide_cyc"/>
    <property type="match status" value="2"/>
</dbReference>
<dbReference type="InterPro" id="IPR005031">
    <property type="entry name" value="COQ10_START"/>
</dbReference>
<sequence>MQSVQVGFGAASKRGGSAVCVWSFGAHAGLGRGVAPFGHACGSVRHGGTAQQAIKRQTTFHAGRGAGVAASGGVLSSLEIEDGDSQHSTGRVTAEILVDAPCQTVWDVLLDFERLPSFLPNLTACQVVARPHVGRLQVLQRGSAHSFLWHLQAQALLDLVLWQDGVGVRKAKFRMVEGDFKDFAGCWSVTATLHRGRPATRLVYEATVVLNWPLPRSIVAYMVKNGLAQNLAAIAARAVQLERGREREDSAASSDVQEDSSSAKPWSFGSAQDSKAWEAAARPSYLGIASVPLPARVPGPVTEGAPQGVQVHLRRLDELSSLHRRVVASVAVHAPRAVIWEALTGYSDLPGIIPSLETSEVLPRRPGPAHGLLRLRQVCSKRVGYLSLQAQAVMEVLEKEQREIQFRQVEGDLDFFRGKWMVEDDVEEETGVPVCKVTYAAEGKLQHSAAVTQVLEPLLEKVVCGELTTSLMAIKQHAERKAHLIAGTTATPSDQEEESFRRLAEEVEAAYGKHRMIPPRDVLRADGRSHLEKAISQHGGMAVVLARLGWAAAKRARKPRGYWSNLENVRAEIRAFIIEHHLPEGIMPHKTTFVRCGRHDIARAVERLGGLHHLTTALGYSNPRPAGAGATQWQAHVSKVAAVTKLSGKQGLFHVAACTYDKEPKEDGQDQGESGVS</sequence>
<dbReference type="EMBL" id="GDKF01002155">
    <property type="protein sequence ID" value="JAT76467.1"/>
    <property type="molecule type" value="Transcribed_RNA"/>
</dbReference>
<gene>
    <name evidence="3" type="ORF">g.1766</name>
</gene>
<feature type="domain" description="Coenzyme Q-binding protein COQ10 START" evidence="2">
    <location>
        <begin position="98"/>
        <end position="233"/>
    </location>
</feature>
<organism evidence="3">
    <name type="scientific">Auxenochlorella protothecoides</name>
    <name type="common">Green microalga</name>
    <name type="synonym">Chlorella protothecoides</name>
    <dbReference type="NCBI Taxonomy" id="3075"/>
    <lineage>
        <taxon>Eukaryota</taxon>
        <taxon>Viridiplantae</taxon>
        <taxon>Chlorophyta</taxon>
        <taxon>core chlorophytes</taxon>
        <taxon>Trebouxiophyceae</taxon>
        <taxon>Chlorellales</taxon>
        <taxon>Chlorellaceae</taxon>
        <taxon>Auxenochlorella</taxon>
    </lineage>
</organism>
<evidence type="ECO:0000313" key="3">
    <source>
        <dbReference type="EMBL" id="JAT76467.1"/>
    </source>
</evidence>
<feature type="domain" description="Coenzyme Q-binding protein COQ10 START" evidence="2">
    <location>
        <begin position="332"/>
        <end position="427"/>
    </location>
</feature>
<proteinExistence type="predicted"/>
<reference evidence="3" key="1">
    <citation type="submission" date="2015-08" db="EMBL/GenBank/DDBJ databases">
        <authorList>
            <person name="Babu N.S."/>
            <person name="Beckwith C.J."/>
            <person name="Beseler K.G."/>
            <person name="Brison A."/>
            <person name="Carone J.V."/>
            <person name="Caskin T.P."/>
            <person name="Diamond M."/>
            <person name="Durham M.E."/>
            <person name="Foxe J.M."/>
            <person name="Go M."/>
            <person name="Henderson B.A."/>
            <person name="Jones I.B."/>
            <person name="McGettigan J.A."/>
            <person name="Micheletti S.J."/>
            <person name="Nasrallah M.E."/>
            <person name="Ortiz D."/>
            <person name="Piller C.R."/>
            <person name="Privatt S.R."/>
            <person name="Schneider S.L."/>
            <person name="Sharp S."/>
            <person name="Smith T.C."/>
            <person name="Stanton J.D."/>
            <person name="Ullery H.E."/>
            <person name="Wilson R.J."/>
            <person name="Serrano M.G."/>
            <person name="Buck G."/>
            <person name="Lee V."/>
            <person name="Wang Y."/>
            <person name="Carvalho R."/>
            <person name="Voegtly L."/>
            <person name="Shi R."/>
            <person name="Duckworth R."/>
            <person name="Johnson A."/>
            <person name="Loviza R."/>
            <person name="Walstead R."/>
            <person name="Shah Z."/>
            <person name="Kiflezghi M."/>
            <person name="Wade K."/>
            <person name="Ball S.L."/>
            <person name="Bradley K.W."/>
            <person name="Asai D.J."/>
            <person name="Bowman C.A."/>
            <person name="Russell D.A."/>
            <person name="Pope W.H."/>
            <person name="Jacobs-Sera D."/>
            <person name="Hendrix R.W."/>
            <person name="Hatfull G.F."/>
        </authorList>
    </citation>
    <scope>NUCLEOTIDE SEQUENCE</scope>
</reference>
<name>A0A1D2AB85_AUXPR</name>
<evidence type="ECO:0000256" key="1">
    <source>
        <dbReference type="SAM" id="MobiDB-lite"/>
    </source>
</evidence>
<dbReference type="AlphaFoldDB" id="A0A1D2AB85"/>
<dbReference type="PANTHER" id="PTHR34060:SF2">
    <property type="entry name" value="OS03G0837900 PROTEIN"/>
    <property type="match status" value="1"/>
</dbReference>
<dbReference type="InterPro" id="IPR023393">
    <property type="entry name" value="START-like_dom_sf"/>
</dbReference>
<feature type="compositionally biased region" description="Polar residues" evidence="1">
    <location>
        <begin position="251"/>
        <end position="269"/>
    </location>
</feature>